<organism evidence="1">
    <name type="scientific">uncultured marine virus</name>
    <dbReference type="NCBI Taxonomy" id="186617"/>
    <lineage>
        <taxon>Viruses</taxon>
        <taxon>environmental samples</taxon>
    </lineage>
</organism>
<proteinExistence type="predicted"/>
<evidence type="ECO:0000313" key="1">
    <source>
        <dbReference type="EMBL" id="AKH47676.1"/>
    </source>
</evidence>
<accession>A0A0F7L9B7</accession>
<sequence length="106" mass="12111">MLHLPAHALFHRGEPWIVGCGDRLILCRSLNVFPECLLKHRDCSCPRRLQAVVLLFEAKHPSLATLHLTLRHHRSVCRIGRHVPASGFVPLIVQLRWHALGHDRSL</sequence>
<dbReference type="EMBL" id="KR029596">
    <property type="protein sequence ID" value="AKH47676.1"/>
    <property type="molecule type" value="Genomic_DNA"/>
</dbReference>
<reference evidence="1" key="2">
    <citation type="submission" date="2015-03" db="EMBL/GenBank/DDBJ databases">
        <authorList>
            <person name="Chow C.-E.T."/>
            <person name="Winget D.M."/>
            <person name="White R.A.III."/>
            <person name="Hallam S.J."/>
            <person name="Suttle C.A."/>
        </authorList>
    </citation>
    <scope>NUCLEOTIDE SEQUENCE</scope>
    <source>
        <strain evidence="1">Oxic1_1</strain>
    </source>
</reference>
<reference evidence="1" key="1">
    <citation type="journal article" date="2015" name="Front. Microbiol.">
        <title>Combining genomic sequencing methods to explore viral diversity and reveal potential virus-host interactions.</title>
        <authorList>
            <person name="Chow C.E."/>
            <person name="Winget D.M."/>
            <person name="White R.A.III."/>
            <person name="Hallam S.J."/>
            <person name="Suttle C.A."/>
        </authorList>
    </citation>
    <scope>NUCLEOTIDE SEQUENCE</scope>
    <source>
        <strain evidence="1">Oxic1_1</strain>
    </source>
</reference>
<protein>
    <submittedName>
        <fullName evidence="1">Uncharacterized protein</fullName>
    </submittedName>
</protein>
<name>A0A0F7L9B7_9VIRU</name>